<dbReference type="Gene3D" id="3.40.50.720">
    <property type="entry name" value="NAD(P)-binding Rossmann-like Domain"/>
    <property type="match status" value="1"/>
</dbReference>
<dbReference type="SUPFAM" id="SSF69572">
    <property type="entry name" value="Activating enzymes of the ubiquitin-like proteins"/>
    <property type="match status" value="1"/>
</dbReference>
<proteinExistence type="predicted"/>
<dbReference type="PANTHER" id="PTHR43267">
    <property type="entry name" value="TRNA THREONYLCARBAMOYLADENOSINE DEHYDRATASE"/>
    <property type="match status" value="1"/>
</dbReference>
<dbReference type="InterPro" id="IPR035985">
    <property type="entry name" value="Ubiquitin-activating_enz"/>
</dbReference>
<dbReference type="CDD" id="cd00755">
    <property type="entry name" value="YgdL_like"/>
    <property type="match status" value="1"/>
</dbReference>
<dbReference type="InterPro" id="IPR000594">
    <property type="entry name" value="ThiF_NAD_FAD-bd"/>
</dbReference>
<feature type="domain" description="THIF-type NAD/FAD binding fold" evidence="1">
    <location>
        <begin position="15"/>
        <end position="264"/>
    </location>
</feature>
<evidence type="ECO:0000313" key="3">
    <source>
        <dbReference type="Proteomes" id="UP001424741"/>
    </source>
</evidence>
<protein>
    <submittedName>
        <fullName evidence="2">tRNA threonylcarbamoyladenosine dehydratase</fullName>
    </submittedName>
</protein>
<keyword evidence="3" id="KW-1185">Reference proteome</keyword>
<reference evidence="2 3" key="1">
    <citation type="submission" date="2024-02" db="EMBL/GenBank/DDBJ databases">
        <title>Rubritalea halochordaticola NBRC 107102.</title>
        <authorList>
            <person name="Ichikawa N."/>
            <person name="Katano-Makiyama Y."/>
            <person name="Hidaka K."/>
        </authorList>
    </citation>
    <scope>NUCLEOTIDE SEQUENCE [LARGE SCALE GENOMIC DNA]</scope>
    <source>
        <strain evidence="2 3">NBRC 107102</strain>
    </source>
</reference>
<evidence type="ECO:0000313" key="2">
    <source>
        <dbReference type="EMBL" id="GAA5495690.1"/>
    </source>
</evidence>
<name>A0ABP9UZ81_9BACT</name>
<comment type="caution">
    <text evidence="2">The sequence shown here is derived from an EMBL/GenBank/DDBJ whole genome shotgun (WGS) entry which is preliminary data.</text>
</comment>
<evidence type="ECO:0000259" key="1">
    <source>
        <dbReference type="Pfam" id="PF00899"/>
    </source>
</evidence>
<dbReference type="Pfam" id="PF00899">
    <property type="entry name" value="ThiF"/>
    <property type="match status" value="1"/>
</dbReference>
<accession>A0ABP9UZ81</accession>
<dbReference type="PANTHER" id="PTHR43267:SF1">
    <property type="entry name" value="TRNA THREONYLCARBAMOYLADENOSINE DEHYDRATASE"/>
    <property type="match status" value="1"/>
</dbReference>
<dbReference type="InterPro" id="IPR045886">
    <property type="entry name" value="ThiF/MoeB/HesA"/>
</dbReference>
<organism evidence="2 3">
    <name type="scientific">Rubritalea halochordaticola</name>
    <dbReference type="NCBI Taxonomy" id="714537"/>
    <lineage>
        <taxon>Bacteria</taxon>
        <taxon>Pseudomonadati</taxon>
        <taxon>Verrucomicrobiota</taxon>
        <taxon>Verrucomicrobiia</taxon>
        <taxon>Verrucomicrobiales</taxon>
        <taxon>Rubritaleaceae</taxon>
        <taxon>Rubritalea</taxon>
    </lineage>
</organism>
<dbReference type="RefSeq" id="WP_346188446.1">
    <property type="nucleotide sequence ID" value="NZ_BAABRL010000005.1"/>
</dbReference>
<gene>
    <name evidence="2" type="primary">tcdA</name>
    <name evidence="2" type="ORF">Rhal01_01869</name>
</gene>
<sequence>MEESTISRFGGIARLYGIPALEAFTQAHVAVIGIGGVGSWTVEALARSGVGHITMVDLDEICVTNINRQLHAMDGNIGHQKTDAMEERIKAINPNCQITNLQTFYSERSYEDILAHNFDVVVDAIDRVRQKAHLLHHCKQRKIPVICCGGAGGLRDPSKIQIADISRVTNDALIAQVRNKLRSEYDFPKGDAKKPRKFGIEAIFSTEQPMYPQCDGSVSPNRPKDGDGQDMRLNCASGYGSITHMTATVGLFAAERALQAIIDTKLKKA</sequence>
<dbReference type="Proteomes" id="UP001424741">
    <property type="component" value="Unassembled WGS sequence"/>
</dbReference>
<dbReference type="EMBL" id="BAABRL010000005">
    <property type="protein sequence ID" value="GAA5495690.1"/>
    <property type="molecule type" value="Genomic_DNA"/>
</dbReference>